<comment type="cofactor">
    <cofactor evidence="2">
        <name>Mg(2+)</name>
        <dbReference type="ChEBI" id="CHEBI:18420"/>
    </cofactor>
</comment>
<comment type="catalytic activity">
    <reaction evidence="10">
        <text>(S)-malate + NADP(+) = pyruvate + CO2 + NADPH</text>
        <dbReference type="Rhea" id="RHEA:18253"/>
        <dbReference type="ChEBI" id="CHEBI:15361"/>
        <dbReference type="ChEBI" id="CHEBI:15589"/>
        <dbReference type="ChEBI" id="CHEBI:16526"/>
        <dbReference type="ChEBI" id="CHEBI:57783"/>
        <dbReference type="ChEBI" id="CHEBI:58349"/>
        <dbReference type="EC" id="1.1.1.40"/>
    </reaction>
</comment>
<evidence type="ECO:0000313" key="18">
    <source>
        <dbReference type="Proteomes" id="UP000244948"/>
    </source>
</evidence>
<dbReference type="PANTHER" id="PTHR43237">
    <property type="entry name" value="NADP-DEPENDENT MALIC ENZYME"/>
    <property type="match status" value="1"/>
</dbReference>
<keyword evidence="7" id="KW-0511">Multifunctional enzyme</keyword>
<dbReference type="Gene3D" id="3.40.50.10380">
    <property type="entry name" value="Malic enzyme, N-terminal domain"/>
    <property type="match status" value="1"/>
</dbReference>
<evidence type="ECO:0000256" key="14">
    <source>
        <dbReference type="PIRSR" id="PIRSR036684-3"/>
    </source>
</evidence>
<feature type="binding site" evidence="14">
    <location>
        <position position="168"/>
    </location>
    <ligand>
        <name>a divalent metal cation</name>
        <dbReference type="ChEBI" id="CHEBI:60240"/>
    </ligand>
</feature>
<feature type="binding site" evidence="14">
    <location>
        <position position="294"/>
    </location>
    <ligand>
        <name>a divalent metal cation</name>
        <dbReference type="ChEBI" id="CHEBI:60240"/>
    </ligand>
</feature>
<dbReference type="SUPFAM" id="SSF51735">
    <property type="entry name" value="NAD(P)-binding Rossmann-fold domains"/>
    <property type="match status" value="1"/>
</dbReference>
<dbReference type="InterPro" id="IPR042113">
    <property type="entry name" value="P_AcTrfase_dom1"/>
</dbReference>
<dbReference type="Proteomes" id="UP000244948">
    <property type="component" value="Unassembled WGS sequence"/>
</dbReference>
<feature type="binding site" evidence="13">
    <location>
        <position position="142"/>
    </location>
    <ligand>
        <name>a divalent metal cation</name>
        <dbReference type="ChEBI" id="CHEBI:60240"/>
    </ligand>
</feature>
<proteinExistence type="inferred from homology"/>
<evidence type="ECO:0000256" key="13">
    <source>
        <dbReference type="PIRSR" id="PIRSR036684-2"/>
    </source>
</evidence>
<evidence type="ECO:0000259" key="16">
    <source>
        <dbReference type="SMART" id="SM01274"/>
    </source>
</evidence>
<dbReference type="InterPro" id="IPR036291">
    <property type="entry name" value="NAD(P)-bd_dom_sf"/>
</dbReference>
<dbReference type="Gene3D" id="3.40.50.720">
    <property type="entry name" value="NAD(P)-binding Rossmann-like Domain"/>
    <property type="match status" value="1"/>
</dbReference>
<dbReference type="GO" id="GO:0004473">
    <property type="term" value="F:malate dehydrogenase (decarboxylating) (NADP+) activity"/>
    <property type="evidence" value="ECO:0007669"/>
    <property type="project" value="UniProtKB-EC"/>
</dbReference>
<dbReference type="InterPro" id="IPR012188">
    <property type="entry name" value="ME_PTA"/>
</dbReference>
<dbReference type="SUPFAM" id="SSF53223">
    <property type="entry name" value="Aminoacid dehydrogenase-like, N-terminal domain"/>
    <property type="match status" value="1"/>
</dbReference>
<evidence type="ECO:0000259" key="15">
    <source>
        <dbReference type="SMART" id="SM00919"/>
    </source>
</evidence>
<dbReference type="Gene3D" id="3.40.50.10950">
    <property type="match status" value="1"/>
</dbReference>
<evidence type="ECO:0000256" key="12">
    <source>
        <dbReference type="PIRSR" id="PIRSR036684-1"/>
    </source>
</evidence>
<evidence type="ECO:0000256" key="4">
    <source>
        <dbReference type="ARBA" id="ARBA00008756"/>
    </source>
</evidence>
<dbReference type="InterPro" id="IPR012301">
    <property type="entry name" value="Malic_N_dom"/>
</dbReference>
<dbReference type="InterPro" id="IPR046346">
    <property type="entry name" value="Aminoacid_DH-like_N_sf"/>
</dbReference>
<dbReference type="InterPro" id="IPR037062">
    <property type="entry name" value="Malic_N_dom_sf"/>
</dbReference>
<dbReference type="GO" id="GO:0006108">
    <property type="term" value="P:malate metabolic process"/>
    <property type="evidence" value="ECO:0007669"/>
    <property type="project" value="InterPro"/>
</dbReference>
<feature type="domain" description="Malic enzyme NAD-binding" evidence="15">
    <location>
        <begin position="169"/>
        <end position="407"/>
    </location>
</feature>
<dbReference type="GO" id="GO:0046872">
    <property type="term" value="F:metal ion binding"/>
    <property type="evidence" value="ECO:0007669"/>
    <property type="project" value="UniProtKB-KW"/>
</dbReference>
<dbReference type="GO" id="GO:0051287">
    <property type="term" value="F:NAD binding"/>
    <property type="evidence" value="ECO:0007669"/>
    <property type="project" value="InterPro"/>
</dbReference>
<dbReference type="FunFam" id="3.40.50.10380:FF:000003">
    <property type="entry name" value="NADP-dependent malic enzyme"/>
    <property type="match status" value="1"/>
</dbReference>
<dbReference type="GO" id="GO:0008948">
    <property type="term" value="F:oxaloacetate decarboxylase activity"/>
    <property type="evidence" value="ECO:0007669"/>
    <property type="project" value="RHEA"/>
</dbReference>
<comment type="caution">
    <text evidence="17">The sequence shown here is derived from an EMBL/GenBank/DDBJ whole genome shotgun (WGS) entry which is preliminary data.</text>
</comment>
<dbReference type="SMART" id="SM00919">
    <property type="entry name" value="Malic_M"/>
    <property type="match status" value="1"/>
</dbReference>
<evidence type="ECO:0000256" key="6">
    <source>
        <dbReference type="ARBA" id="ARBA00023002"/>
    </source>
</evidence>
<keyword evidence="5 13" id="KW-0479">Metal-binding</keyword>
<feature type="domain" description="Malic enzyme N-terminal" evidence="16">
    <location>
        <begin position="24"/>
        <end position="157"/>
    </location>
</feature>
<sequence length="775" mass="85713">MDSPNNKTEDLRIEALRYHAQPRPGKISVEATKPLVNSKDLSLAYSPGVAYACEEIQKDPLTALDYTSKGNLVAVISNGTAVLGLGNIGPLAGKPVMEGKGVLFKKFSDIDVFDIEVDELDPDKFIDIVASLEPTFGGVNLEDIKAPECFYIEQELKKRMNIPVFHDDQHGTAIITAAGVLNALKLADKKIEEIKLVCSGAGAAAISCLNLLMQFGLKKENITVADRDGVVNQHRSPESLDEYKSFFMQQTDKMTLGEVIEGADVFLGLSAPGVLKAEMVEKMAPNPLIFALANPEPEIRPEIAHAVREDAIIATGRSDYPNQVNNVLCFPYLFRGALDCGATEINEAMKMACVKAIADLTHQEPTDEVLHAYPGESLRFSRNYIIPKPFDPRLIVELPIAVAKAAMESGVALRPIVDFEEYRHRLSQHFNKTNMAMRPIFNQAKENARTIAYCEGEDERVLRAVYLVKQDRLANPILIGQPKVIQQRIEELGINLPTKVLMPEDSISKDIGSDYVQIIDYRNPPLLDRCSEQYYSLMKRKGITPELARQRMQTRGNLLSSMLLELGEIDGQISGVLGQYHRHVHHIVDAIGLREGTSQPAAISLILSPKGPLFFCDTHVNEDPTAQELADITKMAASVVERFGIVPKVALLSHSNFGSRESKFSRKMQETLHLLKESAPELEVEGEMQPDLAIWERYRNAYFPNSELQGQANLFIFANIDSANITYNFVRTITDSIVVGPILTGISKPAHVVTNIATARRIVNVTAMCATDPLN</sequence>
<gene>
    <name evidence="17" type="ORF">DC082_05370</name>
</gene>
<evidence type="ECO:0000313" key="17">
    <source>
        <dbReference type="EMBL" id="PWD84956.1"/>
    </source>
</evidence>
<evidence type="ECO:0000256" key="9">
    <source>
        <dbReference type="ARBA" id="ARBA00040273"/>
    </source>
</evidence>
<evidence type="ECO:0000256" key="10">
    <source>
        <dbReference type="ARBA" id="ARBA00050924"/>
    </source>
</evidence>
<protein>
    <recommendedName>
        <fullName evidence="9">NADP-dependent malic enzyme</fullName>
        <ecNumber evidence="8">1.1.1.40</ecNumber>
    </recommendedName>
</protein>
<evidence type="ECO:0000256" key="1">
    <source>
        <dbReference type="ARBA" id="ARBA00001936"/>
    </source>
</evidence>
<dbReference type="GO" id="GO:0016746">
    <property type="term" value="F:acyltransferase activity"/>
    <property type="evidence" value="ECO:0007669"/>
    <property type="project" value="InterPro"/>
</dbReference>
<evidence type="ECO:0000256" key="5">
    <source>
        <dbReference type="ARBA" id="ARBA00022723"/>
    </source>
</evidence>
<dbReference type="AlphaFoldDB" id="A0A2U2AP96"/>
<comment type="similarity">
    <text evidence="4">In the C-terminal section; belongs to the phosphate acetyltransferase and butyryltransferase family.</text>
</comment>
<evidence type="ECO:0000256" key="3">
    <source>
        <dbReference type="ARBA" id="ARBA00007686"/>
    </source>
</evidence>
<dbReference type="InterPro" id="IPR051674">
    <property type="entry name" value="Malate_Decarboxylase"/>
</dbReference>
<dbReference type="InterPro" id="IPR002505">
    <property type="entry name" value="PTA_PTB"/>
</dbReference>
<reference evidence="17 18" key="1">
    <citation type="journal article" date="2018" name="Genome Announc.">
        <title>Ignatzschineria cameli sp. nov., isolated from necrotic foot tissue of dromedaries (Camelus dromedarius) and associated maggots (Wohlfahrtia species) in Dubai.</title>
        <authorList>
            <person name="Tsang C.C."/>
            <person name="Tang J.Y."/>
            <person name="Fong J.Y."/>
            <person name="Kinne J."/>
            <person name="Lee H.H."/>
            <person name="Joseph M."/>
            <person name="Jose S."/>
            <person name="Schuster R.K."/>
            <person name="Tang Y."/>
            <person name="Sivakumar S."/>
            <person name="Chen J.H."/>
            <person name="Teng J.L."/>
            <person name="Lau S.K."/>
            <person name="Wernery U."/>
            <person name="Woo P.C."/>
        </authorList>
    </citation>
    <scope>NUCLEOTIDE SEQUENCE [LARGE SCALE GENOMIC DNA]</scope>
    <source>
        <strain evidence="17 18">KCTC 22643</strain>
    </source>
</reference>
<dbReference type="InterPro" id="IPR012302">
    <property type="entry name" value="Malic_NAD-bd"/>
</dbReference>
<dbReference type="SUPFAM" id="SSF53659">
    <property type="entry name" value="Isocitrate/Isopropylmalate dehydrogenase-like"/>
    <property type="match status" value="1"/>
</dbReference>
<keyword evidence="18" id="KW-1185">Reference proteome</keyword>
<dbReference type="SMART" id="SM01274">
    <property type="entry name" value="malic"/>
    <property type="match status" value="1"/>
</dbReference>
<dbReference type="FunFam" id="3.40.50.720:FF:000095">
    <property type="entry name" value="NADP-dependent malic enzyme"/>
    <property type="match status" value="1"/>
</dbReference>
<dbReference type="RefSeq" id="WP_094566692.1">
    <property type="nucleotide sequence ID" value="NZ_BMXZ01000001.1"/>
</dbReference>
<dbReference type="InterPro" id="IPR045213">
    <property type="entry name" value="Malic_NAD-bd_bact_type"/>
</dbReference>
<dbReference type="Pfam" id="PF03949">
    <property type="entry name" value="Malic_M"/>
    <property type="match status" value="1"/>
</dbReference>
<feature type="binding site" evidence="13">
    <location>
        <position position="143"/>
    </location>
    <ligand>
        <name>a divalent metal cation</name>
        <dbReference type="ChEBI" id="CHEBI:60240"/>
    </ligand>
</feature>
<evidence type="ECO:0000256" key="11">
    <source>
        <dbReference type="ARBA" id="ARBA00051384"/>
    </source>
</evidence>
<keyword evidence="14" id="KW-0521">NADP</keyword>
<dbReference type="Pfam" id="PF00390">
    <property type="entry name" value="malic"/>
    <property type="match status" value="1"/>
</dbReference>
<comment type="catalytic activity">
    <reaction evidence="11">
        <text>oxaloacetate + H(+) = pyruvate + CO2</text>
        <dbReference type="Rhea" id="RHEA:15641"/>
        <dbReference type="ChEBI" id="CHEBI:15361"/>
        <dbReference type="ChEBI" id="CHEBI:15378"/>
        <dbReference type="ChEBI" id="CHEBI:16452"/>
        <dbReference type="ChEBI" id="CHEBI:16526"/>
        <dbReference type="EC" id="1.1.1.40"/>
    </reaction>
</comment>
<comment type="cofactor">
    <cofactor evidence="1">
        <name>Mn(2+)</name>
        <dbReference type="ChEBI" id="CHEBI:29035"/>
    </cofactor>
</comment>
<name>A0A2U2AP96_9GAMM</name>
<accession>A0A2U2AP96</accession>
<dbReference type="EMBL" id="QEWR01000002">
    <property type="protein sequence ID" value="PWD84956.1"/>
    <property type="molecule type" value="Genomic_DNA"/>
</dbReference>
<dbReference type="InterPro" id="IPR042112">
    <property type="entry name" value="P_AcTrfase_dom2"/>
</dbReference>
<keyword evidence="6 17" id="KW-0560">Oxidoreductase</keyword>
<evidence type="ECO:0000256" key="7">
    <source>
        <dbReference type="ARBA" id="ARBA00023268"/>
    </source>
</evidence>
<dbReference type="PROSITE" id="PS00331">
    <property type="entry name" value="MALIC_ENZYMES"/>
    <property type="match status" value="1"/>
</dbReference>
<comment type="similarity">
    <text evidence="3">In the N-terminal section; belongs to the malic enzymes family.</text>
</comment>
<dbReference type="PANTHER" id="PTHR43237:SF4">
    <property type="entry name" value="NADP-DEPENDENT MALIC ENZYME"/>
    <property type="match status" value="1"/>
</dbReference>
<feature type="active site" description="Proton acceptor" evidence="12">
    <location>
        <position position="100"/>
    </location>
</feature>
<evidence type="ECO:0000256" key="2">
    <source>
        <dbReference type="ARBA" id="ARBA00001946"/>
    </source>
</evidence>
<organism evidence="17 18">
    <name type="scientific">Ignatzschineria indica</name>
    <dbReference type="NCBI Taxonomy" id="472583"/>
    <lineage>
        <taxon>Bacteria</taxon>
        <taxon>Pseudomonadati</taxon>
        <taxon>Pseudomonadota</taxon>
        <taxon>Gammaproteobacteria</taxon>
        <taxon>Cardiobacteriales</taxon>
        <taxon>Ignatzschineriaceae</taxon>
        <taxon>Ignatzschineria</taxon>
    </lineage>
</organism>
<dbReference type="Pfam" id="PF01515">
    <property type="entry name" value="PTA_PTB"/>
    <property type="match status" value="1"/>
</dbReference>
<feature type="binding site" evidence="14">
    <location>
        <begin position="82"/>
        <end position="89"/>
    </location>
    <ligand>
        <name>NADP(+)</name>
        <dbReference type="ChEBI" id="CHEBI:58349"/>
    </ligand>
</feature>
<dbReference type="InterPro" id="IPR015884">
    <property type="entry name" value="Malic_enzyme_CS"/>
</dbReference>
<dbReference type="PIRSF" id="PIRSF036684">
    <property type="entry name" value="ME_PTA"/>
    <property type="match status" value="1"/>
</dbReference>
<evidence type="ECO:0000256" key="8">
    <source>
        <dbReference type="ARBA" id="ARBA00038964"/>
    </source>
</evidence>
<dbReference type="EC" id="1.1.1.40" evidence="8"/>
<dbReference type="Gene3D" id="3.40.50.10750">
    <property type="entry name" value="Isocitrate/Isopropylmalate dehydrogenase-like"/>
    <property type="match status" value="1"/>
</dbReference>
<dbReference type="CDD" id="cd05311">
    <property type="entry name" value="NAD_bind_2_malic_enz"/>
    <property type="match status" value="1"/>
</dbReference>